<organism evidence="1 2">
    <name type="scientific">Penicillium rubens (strain ATCC 28089 / DSM 1075 / NRRL 1951 / Wisconsin 54-1255)</name>
    <name type="common">Penicillium chrysogenum</name>
    <dbReference type="NCBI Taxonomy" id="500485"/>
    <lineage>
        <taxon>Eukaryota</taxon>
        <taxon>Fungi</taxon>
        <taxon>Dikarya</taxon>
        <taxon>Ascomycota</taxon>
        <taxon>Pezizomycotina</taxon>
        <taxon>Eurotiomycetes</taxon>
        <taxon>Eurotiomycetidae</taxon>
        <taxon>Eurotiales</taxon>
        <taxon>Aspergillaceae</taxon>
        <taxon>Penicillium</taxon>
        <taxon>Penicillium chrysogenum species complex</taxon>
    </lineage>
</organism>
<dbReference type="EMBL" id="AM920437">
    <property type="protein sequence ID" value="CAP99310.1"/>
    <property type="molecule type" value="Genomic_DNA"/>
</dbReference>
<proteinExistence type="predicted"/>
<name>B6HQS5_PENRW</name>
<sequence length="132" mass="14760">MVHTSGLQLPKGRFSNPASHAQKFRSDIAISTALTLDVNPDQIKEYPARIHKASSSVRHLPWQVEIPASLYGYSHRDLNVARGIALRHTPRLPLNRPRIHSPTPDVLPLVPDMGIASFTDHWGTQTRLKMTS</sequence>
<accession>B6HQS5</accession>
<evidence type="ECO:0000313" key="1">
    <source>
        <dbReference type="EMBL" id="CAP99310.1"/>
    </source>
</evidence>
<evidence type="ECO:0000313" key="2">
    <source>
        <dbReference type="Proteomes" id="UP000000724"/>
    </source>
</evidence>
<dbReference type="AlphaFoldDB" id="B6HQS5"/>
<dbReference type="Proteomes" id="UP000000724">
    <property type="component" value="Contig Pc00c22"/>
</dbReference>
<keyword evidence="2" id="KW-1185">Reference proteome</keyword>
<protein>
    <submittedName>
        <fullName evidence="1">Uncharacterized protein</fullName>
    </submittedName>
</protein>
<gene>
    <name evidence="1" type="ORF">Pc22g20220</name>
    <name evidence="1" type="ORF">PCH_Pc22g20220</name>
</gene>
<dbReference type="VEuPathDB" id="FungiDB:PCH_Pc22g20220"/>
<dbReference type="HOGENOM" id="CLU_1917750_0_0_1"/>
<reference evidence="1 2" key="1">
    <citation type="journal article" date="2008" name="Nat. Biotechnol.">
        <title>Genome sequencing and analysis of the filamentous fungus Penicillium chrysogenum.</title>
        <authorList>
            <person name="van den Berg M.A."/>
            <person name="Albang R."/>
            <person name="Albermann K."/>
            <person name="Badger J.H."/>
            <person name="Daran J.-M."/>
            <person name="Driessen A.J.M."/>
            <person name="Garcia-Estrada C."/>
            <person name="Fedorova N.D."/>
            <person name="Harris D.M."/>
            <person name="Heijne W.H.M."/>
            <person name="Joardar V.S."/>
            <person name="Kiel J.A.K.W."/>
            <person name="Kovalchuk A."/>
            <person name="Martin J.F."/>
            <person name="Nierman W.C."/>
            <person name="Nijland J.G."/>
            <person name="Pronk J.T."/>
            <person name="Roubos J.A."/>
            <person name="van der Klei I.J."/>
            <person name="van Peij N.N.M.E."/>
            <person name="Veenhuis M."/>
            <person name="von Doehren H."/>
            <person name="Wagner C."/>
            <person name="Wortman J.R."/>
            <person name="Bovenberg R.A.L."/>
        </authorList>
    </citation>
    <scope>NUCLEOTIDE SEQUENCE [LARGE SCALE GENOMIC DNA]</scope>
    <source>
        <strain evidence="2">ATCC 28089 / DSM 1075 / NRRL 1951 / Wisconsin 54-1255</strain>
    </source>
</reference>